<evidence type="ECO:0008006" key="3">
    <source>
        <dbReference type="Google" id="ProtNLM"/>
    </source>
</evidence>
<dbReference type="Proteomes" id="UP000619238">
    <property type="component" value="Unassembled WGS sequence"/>
</dbReference>
<evidence type="ECO:0000313" key="2">
    <source>
        <dbReference type="Proteomes" id="UP000619238"/>
    </source>
</evidence>
<dbReference type="RefSeq" id="WP_187560334.1">
    <property type="nucleotide sequence ID" value="NZ_JACGWS010000001.1"/>
</dbReference>
<comment type="caution">
    <text evidence="1">The sequence shown here is derived from an EMBL/GenBank/DDBJ whole genome shotgun (WGS) entry which is preliminary data.</text>
</comment>
<protein>
    <recommendedName>
        <fullName evidence="3">Bacteriocin</fullName>
    </recommendedName>
</protein>
<evidence type="ECO:0000313" key="1">
    <source>
        <dbReference type="EMBL" id="MBC8753295.1"/>
    </source>
</evidence>
<keyword evidence="2" id="KW-1185">Reference proteome</keyword>
<name>A0ABR7Q407_9FLAO</name>
<proteinExistence type="predicted"/>
<gene>
    <name evidence="1" type="ORF">H2O64_01345</name>
</gene>
<organism evidence="1 2">
    <name type="scientific">Kordia aestuariivivens</name>
    <dbReference type="NCBI Taxonomy" id="2759037"/>
    <lineage>
        <taxon>Bacteria</taxon>
        <taxon>Pseudomonadati</taxon>
        <taxon>Bacteroidota</taxon>
        <taxon>Flavobacteriia</taxon>
        <taxon>Flavobacteriales</taxon>
        <taxon>Flavobacteriaceae</taxon>
        <taxon>Kordia</taxon>
    </lineage>
</organism>
<reference evidence="1 2" key="1">
    <citation type="submission" date="2020-07" db="EMBL/GenBank/DDBJ databases">
        <title>Description of Kordia aestuariivivens sp. nov., isolated from a tidal flat.</title>
        <authorList>
            <person name="Park S."/>
            <person name="Yoon J.-H."/>
        </authorList>
    </citation>
    <scope>NUCLEOTIDE SEQUENCE [LARGE SCALE GENOMIC DNA]</scope>
    <source>
        <strain evidence="1 2">YSTF-M3</strain>
    </source>
</reference>
<accession>A0ABR7Q407</accession>
<sequence length="81" mass="8667">MKKRNLKSLALNKTSVSNLTGGGETVDTGTLTGPTVTVPNSNFIGCWSDGVNSCLSEYRTACEQTMEETCGIECESIQNPF</sequence>
<dbReference type="EMBL" id="JACGWS010000001">
    <property type="protein sequence ID" value="MBC8753295.1"/>
    <property type="molecule type" value="Genomic_DNA"/>
</dbReference>